<dbReference type="OrthoDB" id="115213at2"/>
<accession>A0A1N6DCG2</accession>
<evidence type="ECO:0000313" key="3">
    <source>
        <dbReference type="Proteomes" id="UP000185221"/>
    </source>
</evidence>
<name>A0A1N6DCG2_9BACT</name>
<dbReference type="AlphaFoldDB" id="A0A1N6DCG2"/>
<dbReference type="RefSeq" id="WP_074223436.1">
    <property type="nucleotide sequence ID" value="NZ_FSRC01000001.1"/>
</dbReference>
<dbReference type="SUPFAM" id="SSF159888">
    <property type="entry name" value="YdhG-like"/>
    <property type="match status" value="1"/>
</dbReference>
<evidence type="ECO:0000259" key="1">
    <source>
        <dbReference type="Pfam" id="PF08818"/>
    </source>
</evidence>
<keyword evidence="3" id="KW-1185">Reference proteome</keyword>
<feature type="domain" description="YdhG-like" evidence="1">
    <location>
        <begin position="20"/>
        <end position="106"/>
    </location>
</feature>
<dbReference type="Gene3D" id="3.90.1150.200">
    <property type="match status" value="1"/>
</dbReference>
<dbReference type="STRING" id="226505.SAMN05444394_0705"/>
<gene>
    <name evidence="2" type="ORF">SAMN05444394_0705</name>
</gene>
<sequence>MNPKPSSIEEYISWFPSEIQEKLRIIRETLKKAVPEATEVISYHMPAIKTTEVLVYYAAMKNHLGYYPTNQPIEEFKKELEGFHTSKGAIQIPYSADLPLKLIADIAIFRKEIAKQNAELKKMKKKAR</sequence>
<protein>
    <submittedName>
        <fullName evidence="2">Uncharacterized conserved protein YdhG, YjbR/CyaY-like superfamily, DUF1801 family</fullName>
    </submittedName>
</protein>
<dbReference type="EMBL" id="FSRC01000001">
    <property type="protein sequence ID" value="SIN68491.1"/>
    <property type="molecule type" value="Genomic_DNA"/>
</dbReference>
<dbReference type="InterPro" id="IPR014922">
    <property type="entry name" value="YdhG-like"/>
</dbReference>
<evidence type="ECO:0000313" key="2">
    <source>
        <dbReference type="EMBL" id="SIN68491.1"/>
    </source>
</evidence>
<proteinExistence type="predicted"/>
<reference evidence="3" key="1">
    <citation type="submission" date="2016-11" db="EMBL/GenBank/DDBJ databases">
        <authorList>
            <person name="Varghese N."/>
            <person name="Submissions S."/>
        </authorList>
    </citation>
    <scope>NUCLEOTIDE SEQUENCE [LARGE SCALE GENOMIC DNA]</scope>
    <source>
        <strain evidence="3">DSM 15292</strain>
    </source>
</reference>
<organism evidence="2 3">
    <name type="scientific">Algoriphagus halophilus</name>
    <dbReference type="NCBI Taxonomy" id="226505"/>
    <lineage>
        <taxon>Bacteria</taxon>
        <taxon>Pseudomonadati</taxon>
        <taxon>Bacteroidota</taxon>
        <taxon>Cytophagia</taxon>
        <taxon>Cytophagales</taxon>
        <taxon>Cyclobacteriaceae</taxon>
        <taxon>Algoriphagus</taxon>
    </lineage>
</organism>
<dbReference type="Proteomes" id="UP000185221">
    <property type="component" value="Unassembled WGS sequence"/>
</dbReference>
<dbReference type="Pfam" id="PF08818">
    <property type="entry name" value="DUF1801"/>
    <property type="match status" value="1"/>
</dbReference>